<protein>
    <submittedName>
        <fullName evidence="2">Putative DNA topoisomerase</fullName>
    </submittedName>
</protein>
<dbReference type="GO" id="GO:0005694">
    <property type="term" value="C:chromosome"/>
    <property type="evidence" value="ECO:0007669"/>
    <property type="project" value="InterPro"/>
</dbReference>
<gene>
    <name evidence="2" type="ORF">DEU29_1286</name>
</gene>
<dbReference type="Pfam" id="PF01396">
    <property type="entry name" value="Zn_ribbon_Top1"/>
    <property type="match status" value="4"/>
</dbReference>
<sequence length="173" mass="19235">MQRCPECGSELQVKHKGHNSFLACSAFPACEYTQGLRDQADIEPEGLGVDCPECGRELQLKSGRYGLFVGCSGYPGCDFVAEPDQNSSQQPTVACPECQRESRDGKLIQKTTRTGRSFYACDKYPQCEFSVNLPPIQATCPLCQYPLLLRKKQHGVERHVCARKSCDYKSDAL</sequence>
<dbReference type="InterPro" id="IPR000380">
    <property type="entry name" value="Topo_IA"/>
</dbReference>
<dbReference type="InterPro" id="IPR013498">
    <property type="entry name" value="Topo_IA_Znf"/>
</dbReference>
<dbReference type="EMBL" id="SNXI01000028">
    <property type="protein sequence ID" value="TDP27563.1"/>
    <property type="molecule type" value="Genomic_DNA"/>
</dbReference>
<keyword evidence="3" id="KW-1185">Reference proteome</keyword>
<dbReference type="Gene3D" id="3.30.65.10">
    <property type="entry name" value="Bacterial Topoisomerase I, domain 1"/>
    <property type="match status" value="3"/>
</dbReference>
<feature type="domain" description="DNA topoisomerase type IA zn finger" evidence="1">
    <location>
        <begin position="94"/>
        <end position="135"/>
    </location>
</feature>
<name>A0A4R6P146_9GAMM</name>
<dbReference type="GO" id="GO:0006265">
    <property type="term" value="P:DNA topological change"/>
    <property type="evidence" value="ECO:0007669"/>
    <property type="project" value="InterPro"/>
</dbReference>
<comment type="caution">
    <text evidence="2">The sequence shown here is derived from an EMBL/GenBank/DDBJ whole genome shotgun (WGS) entry which is preliminary data.</text>
</comment>
<keyword evidence="2" id="KW-0413">Isomerase</keyword>
<accession>A0A4R6P146</accession>
<reference evidence="2 3" key="1">
    <citation type="submission" date="2019-03" db="EMBL/GenBank/DDBJ databases">
        <title>Freshwater and sediment microbial communities from various areas in North America, analyzing microbe dynamics in response to fracking.</title>
        <authorList>
            <person name="Lamendella R."/>
        </authorList>
    </citation>
    <scope>NUCLEOTIDE SEQUENCE [LARGE SCALE GENOMIC DNA]</scope>
    <source>
        <strain evidence="2 3">18_TX</strain>
    </source>
</reference>
<proteinExistence type="predicted"/>
<evidence type="ECO:0000313" key="2">
    <source>
        <dbReference type="EMBL" id="TDP27563.1"/>
    </source>
</evidence>
<evidence type="ECO:0000259" key="1">
    <source>
        <dbReference type="Pfam" id="PF01396"/>
    </source>
</evidence>
<dbReference type="GO" id="GO:0003917">
    <property type="term" value="F:DNA topoisomerase type I (single strand cut, ATP-independent) activity"/>
    <property type="evidence" value="ECO:0007669"/>
    <property type="project" value="InterPro"/>
</dbReference>
<dbReference type="Proteomes" id="UP000295531">
    <property type="component" value="Unassembled WGS sequence"/>
</dbReference>
<dbReference type="AlphaFoldDB" id="A0A4R6P146"/>
<feature type="domain" description="DNA topoisomerase type IA zn finger" evidence="1">
    <location>
        <begin position="138"/>
        <end position="157"/>
    </location>
</feature>
<dbReference type="GO" id="GO:0003677">
    <property type="term" value="F:DNA binding"/>
    <property type="evidence" value="ECO:0007669"/>
    <property type="project" value="InterPro"/>
</dbReference>
<feature type="domain" description="DNA topoisomerase type IA zn finger" evidence="1">
    <location>
        <begin position="2"/>
        <end position="36"/>
    </location>
</feature>
<dbReference type="SUPFAM" id="SSF57783">
    <property type="entry name" value="Zinc beta-ribbon"/>
    <property type="match status" value="2"/>
</dbReference>
<organism evidence="2 3">
    <name type="scientific">Idiomarina aquatica</name>
    <dbReference type="NCBI Taxonomy" id="1327752"/>
    <lineage>
        <taxon>Bacteria</taxon>
        <taxon>Pseudomonadati</taxon>
        <taxon>Pseudomonadota</taxon>
        <taxon>Gammaproteobacteria</taxon>
        <taxon>Alteromonadales</taxon>
        <taxon>Idiomarinaceae</taxon>
        <taxon>Idiomarina</taxon>
    </lineage>
</organism>
<dbReference type="OrthoDB" id="6412825at2"/>
<dbReference type="RefSeq" id="WP_133540766.1">
    <property type="nucleotide sequence ID" value="NZ_SNXI01000028.1"/>
</dbReference>
<feature type="domain" description="DNA topoisomerase type IA zn finger" evidence="1">
    <location>
        <begin position="49"/>
        <end position="85"/>
    </location>
</feature>
<dbReference type="PANTHER" id="PTHR42785">
    <property type="entry name" value="DNA TOPOISOMERASE, TYPE IA, CORE"/>
    <property type="match status" value="1"/>
</dbReference>
<dbReference type="PANTHER" id="PTHR42785:SF1">
    <property type="entry name" value="DNA TOPOISOMERASE"/>
    <property type="match status" value="1"/>
</dbReference>
<evidence type="ECO:0000313" key="3">
    <source>
        <dbReference type="Proteomes" id="UP000295531"/>
    </source>
</evidence>